<gene>
    <name evidence="1" type="ORF">Pavpe01_00005</name>
</gene>
<evidence type="ECO:0000313" key="1">
    <source>
        <dbReference type="EMBL" id="XAI69917.1"/>
    </source>
</evidence>
<reference evidence="1" key="1">
    <citation type="journal article" date="2024" name="J. Gen. Virol.">
        <title>Novel phages of Pseudomonas syringae unveil numerous potential auxiliary metabolic genes.</title>
        <authorList>
            <person name="Feltin C."/>
            <person name="Garneau J.R."/>
            <person name="Morris C.E."/>
            <person name="Berard A."/>
            <person name="Torres-Barcelo C."/>
        </authorList>
    </citation>
    <scope>NUCLEOTIDE SEQUENCE</scope>
</reference>
<dbReference type="EMBL" id="PP179316">
    <property type="protein sequence ID" value="XAI69917.1"/>
    <property type="molecule type" value="Genomic_DNA"/>
</dbReference>
<proteinExistence type="predicted"/>
<protein>
    <recommendedName>
        <fullName evidence="2">Halobacterial output domain-containing protein</fullName>
    </recommendedName>
</protein>
<organism evidence="1">
    <name type="scientific">Pseudomonas phage Pavpe01</name>
    <dbReference type="NCBI Taxonomy" id="3138545"/>
    <lineage>
        <taxon>Viruses</taxon>
    </lineage>
</organism>
<accession>A0AAU6VZW5</accession>
<name>A0AAU6VZW5_9VIRU</name>
<evidence type="ECO:0008006" key="2">
    <source>
        <dbReference type="Google" id="ProtNLM"/>
    </source>
</evidence>
<sequence>MNTAEQVIEDIAETEADAVTACLNMAELVSRFTTRQGVESVEVFVFEDGSSINVFADRVTSANPF</sequence>